<proteinExistence type="predicted"/>
<keyword evidence="3" id="KW-1185">Reference proteome</keyword>
<feature type="region of interest" description="Disordered" evidence="1">
    <location>
        <begin position="1"/>
        <end position="24"/>
    </location>
</feature>
<evidence type="ECO:0000313" key="3">
    <source>
        <dbReference type="Proteomes" id="UP001078443"/>
    </source>
</evidence>
<evidence type="ECO:0000256" key="1">
    <source>
        <dbReference type="SAM" id="MobiDB-lite"/>
    </source>
</evidence>
<comment type="caution">
    <text evidence="2">The sequence shown here is derived from an EMBL/GenBank/DDBJ whole genome shotgun (WGS) entry which is preliminary data.</text>
</comment>
<evidence type="ECO:0000313" key="2">
    <source>
        <dbReference type="EMBL" id="MCY6483124.1"/>
    </source>
</evidence>
<sequence length="250" mass="28670">MPKHHKHTSKDISKNNTSHKHKHKNKNYEVIEENENSICANSHAVKELKKDYSAKLNSSKLLQEYSSKPLDSSSISGPLICMLPVILSEIQIKISIDAVIELPEPALEITKIDKKVLLNECDIICETSTLFLNGFIRQNIQYASVTSTRHKTINGNIKYSVIYIPFEIATKIDFNTPPQFKDISEKPFCKLDSSKIMETDIKETQKPLRKFFMPEYTFENLHEKIATYLNLKILQNQDILIPESAESCEK</sequence>
<name>A0ABT4CVU8_9CLOT</name>
<gene>
    <name evidence="2" type="ORF">OW763_01985</name>
</gene>
<reference evidence="2" key="1">
    <citation type="submission" date="2022-12" db="EMBL/GenBank/DDBJ databases">
        <authorList>
            <person name="Wang J."/>
        </authorList>
    </citation>
    <scope>NUCLEOTIDE SEQUENCE</scope>
    <source>
        <strain evidence="2">HY-45-18</strain>
    </source>
</reference>
<dbReference type="EMBL" id="JAPQER010000001">
    <property type="protein sequence ID" value="MCY6483124.1"/>
    <property type="molecule type" value="Genomic_DNA"/>
</dbReference>
<accession>A0ABT4CVU8</accession>
<organism evidence="2 3">
    <name type="scientific">Clostridium aestuarii</name>
    <dbReference type="NCBI Taxonomy" id="338193"/>
    <lineage>
        <taxon>Bacteria</taxon>
        <taxon>Bacillati</taxon>
        <taxon>Bacillota</taxon>
        <taxon>Clostridia</taxon>
        <taxon>Eubacteriales</taxon>
        <taxon>Clostridiaceae</taxon>
        <taxon>Clostridium</taxon>
    </lineage>
</organism>
<protein>
    <recommendedName>
        <fullName evidence="4">SipL SPOCS domain-containing protein</fullName>
    </recommendedName>
</protein>
<dbReference type="Proteomes" id="UP001078443">
    <property type="component" value="Unassembled WGS sequence"/>
</dbReference>
<dbReference type="RefSeq" id="WP_268039384.1">
    <property type="nucleotide sequence ID" value="NZ_JAPQER010000001.1"/>
</dbReference>
<evidence type="ECO:0008006" key="4">
    <source>
        <dbReference type="Google" id="ProtNLM"/>
    </source>
</evidence>